<accession>A0ACC0F3G3</accession>
<keyword evidence="2" id="KW-1185">Reference proteome</keyword>
<proteinExistence type="predicted"/>
<evidence type="ECO:0000313" key="1">
    <source>
        <dbReference type="EMBL" id="KAI7982643.1"/>
    </source>
</evidence>
<dbReference type="Proteomes" id="UP001060215">
    <property type="component" value="Chromosome 11"/>
</dbReference>
<comment type="caution">
    <text evidence="1">The sequence shown here is derived from an EMBL/GenBank/DDBJ whole genome shotgun (WGS) entry which is preliminary data.</text>
</comment>
<dbReference type="EMBL" id="CM045768">
    <property type="protein sequence ID" value="KAI7982643.1"/>
    <property type="molecule type" value="Genomic_DNA"/>
</dbReference>
<name>A0ACC0F3G3_9ERIC</name>
<protein>
    <submittedName>
        <fullName evidence="1">Uncharacterized protein</fullName>
    </submittedName>
</protein>
<evidence type="ECO:0000313" key="2">
    <source>
        <dbReference type="Proteomes" id="UP001060215"/>
    </source>
</evidence>
<sequence length="169" mass="19138">MKKSSPVTFSSDDYDDEQHQLTMEMVGAHLVSKELTRDHNLYTKDERARIEAAGGDITEWDPPLINGYFPMTRAIGDVPSKMYGIWWLHRMAYLKVWSQRMSVISYKIAHFQGNEKSKQKSSCLLLSSRADCIIHNAFEKGSTDNLSAVVVPLMSVGFNTRTLVGMNMS</sequence>
<organism evidence="1 2">
    <name type="scientific">Camellia lanceoleosa</name>
    <dbReference type="NCBI Taxonomy" id="1840588"/>
    <lineage>
        <taxon>Eukaryota</taxon>
        <taxon>Viridiplantae</taxon>
        <taxon>Streptophyta</taxon>
        <taxon>Embryophyta</taxon>
        <taxon>Tracheophyta</taxon>
        <taxon>Spermatophyta</taxon>
        <taxon>Magnoliopsida</taxon>
        <taxon>eudicotyledons</taxon>
        <taxon>Gunneridae</taxon>
        <taxon>Pentapetalae</taxon>
        <taxon>asterids</taxon>
        <taxon>Ericales</taxon>
        <taxon>Theaceae</taxon>
        <taxon>Camellia</taxon>
    </lineage>
</organism>
<reference evidence="1 2" key="1">
    <citation type="journal article" date="2022" name="Plant J.">
        <title>Chromosome-level genome of Camellia lanceoleosa provides a valuable resource for understanding genome evolution and self-incompatibility.</title>
        <authorList>
            <person name="Gong W."/>
            <person name="Xiao S."/>
            <person name="Wang L."/>
            <person name="Liao Z."/>
            <person name="Chang Y."/>
            <person name="Mo W."/>
            <person name="Hu G."/>
            <person name="Li W."/>
            <person name="Zhao G."/>
            <person name="Zhu H."/>
            <person name="Hu X."/>
            <person name="Ji K."/>
            <person name="Xiang X."/>
            <person name="Song Q."/>
            <person name="Yuan D."/>
            <person name="Jin S."/>
            <person name="Zhang L."/>
        </authorList>
    </citation>
    <scope>NUCLEOTIDE SEQUENCE [LARGE SCALE GENOMIC DNA]</scope>
    <source>
        <strain evidence="1">SQ_2022a</strain>
    </source>
</reference>
<gene>
    <name evidence="1" type="ORF">LOK49_LG15G00534</name>
</gene>